<evidence type="ECO:0000259" key="3">
    <source>
        <dbReference type="PROSITE" id="PS50222"/>
    </source>
</evidence>
<dbReference type="AlphaFoldDB" id="A0A0K0G4V8"/>
<dbReference type="InterPro" id="IPR002048">
    <property type="entry name" value="EF_hand_dom"/>
</dbReference>
<dbReference type="CDD" id="cd00051">
    <property type="entry name" value="EFh"/>
    <property type="match status" value="1"/>
</dbReference>
<dbReference type="PRINTS" id="PR00450">
    <property type="entry name" value="RECOVERIN"/>
</dbReference>
<feature type="domain" description="EF-hand" evidence="3">
    <location>
        <begin position="118"/>
        <end position="153"/>
    </location>
</feature>
<accession>A0A0K0G4V8</accession>
<proteinExistence type="predicted"/>
<keyword evidence="4" id="KW-1185">Reference proteome</keyword>
<evidence type="ECO:0000256" key="2">
    <source>
        <dbReference type="ARBA" id="ARBA00022737"/>
    </source>
</evidence>
<reference evidence="4" key="1">
    <citation type="submission" date="2014-07" db="EMBL/GenBank/DDBJ databases">
        <authorList>
            <person name="Martin A.A"/>
            <person name="De Silva N."/>
        </authorList>
    </citation>
    <scope>NUCLEOTIDE SEQUENCE</scope>
</reference>
<evidence type="ECO:0000256" key="1">
    <source>
        <dbReference type="ARBA" id="ARBA00022723"/>
    </source>
</evidence>
<sequence length="212" mass="24523">MAIPIGEDPLNQTPIIGYDEDFEEEILPVYRPESLSSICKMTKFSPREIRVIYRAFKQGCPTGVVNLKEFQNIYAQFFPHSNSQKYAEFVFKTFDKDKDECLSFEDFVKGLSMISRGSPEEKLAWIFDLYDIHKKNCISPSDMLTVVHSIYELLGNGYFPPVNKTSVIDQVIDAFNKIKEGNNQTITRDQFISKCLKNPEILKTLDLFTTFW</sequence>
<dbReference type="STRING" id="75913.A0A0K0G4V8"/>
<dbReference type="WBParaSite" id="SVE_1976900.1">
    <property type="protein sequence ID" value="SVE_1976900.1"/>
    <property type="gene ID" value="SVE_1976900"/>
</dbReference>
<feature type="domain" description="EF-hand" evidence="3">
    <location>
        <begin position="82"/>
        <end position="117"/>
    </location>
</feature>
<keyword evidence="2" id="KW-0677">Repeat</keyword>
<dbReference type="SUPFAM" id="SSF47473">
    <property type="entry name" value="EF-hand"/>
    <property type="match status" value="1"/>
</dbReference>
<keyword evidence="1" id="KW-0479">Metal-binding</keyword>
<dbReference type="SMART" id="SM00054">
    <property type="entry name" value="EFh"/>
    <property type="match status" value="2"/>
</dbReference>
<reference evidence="5" key="2">
    <citation type="submission" date="2015-08" db="UniProtKB">
        <authorList>
            <consortium name="WormBaseParasite"/>
        </authorList>
    </citation>
    <scope>IDENTIFICATION</scope>
</reference>
<dbReference type="PROSITE" id="PS50222">
    <property type="entry name" value="EF_HAND_2"/>
    <property type="match status" value="2"/>
</dbReference>
<dbReference type="GO" id="GO:0005509">
    <property type="term" value="F:calcium ion binding"/>
    <property type="evidence" value="ECO:0007669"/>
    <property type="project" value="InterPro"/>
</dbReference>
<name>A0A0K0G4V8_STRVS</name>
<protein>
    <submittedName>
        <fullName evidence="5">Neuronal calcium sensor 2</fullName>
    </submittedName>
</protein>
<dbReference type="InterPro" id="IPR011992">
    <property type="entry name" value="EF-hand-dom_pair"/>
</dbReference>
<dbReference type="PANTHER" id="PTHR23055">
    <property type="entry name" value="CALCIUM BINDING PROTEINS"/>
    <property type="match status" value="1"/>
</dbReference>
<dbReference type="Gene3D" id="1.10.238.10">
    <property type="entry name" value="EF-hand"/>
    <property type="match status" value="1"/>
</dbReference>
<organism evidence="4 5">
    <name type="scientific">Strongyloides venezuelensis</name>
    <name type="common">Threadworm</name>
    <dbReference type="NCBI Taxonomy" id="75913"/>
    <lineage>
        <taxon>Eukaryota</taxon>
        <taxon>Metazoa</taxon>
        <taxon>Ecdysozoa</taxon>
        <taxon>Nematoda</taxon>
        <taxon>Chromadorea</taxon>
        <taxon>Rhabditida</taxon>
        <taxon>Tylenchina</taxon>
        <taxon>Panagrolaimomorpha</taxon>
        <taxon>Strongyloidoidea</taxon>
        <taxon>Strongyloididae</taxon>
        <taxon>Strongyloides</taxon>
    </lineage>
</organism>
<dbReference type="Proteomes" id="UP000035680">
    <property type="component" value="Unassembled WGS sequence"/>
</dbReference>
<dbReference type="PANTHER" id="PTHR23055:SF167">
    <property type="entry name" value="EF-HAND DOMAIN-CONTAINING PROTEIN"/>
    <property type="match status" value="1"/>
</dbReference>
<evidence type="ECO:0000313" key="4">
    <source>
        <dbReference type="Proteomes" id="UP000035680"/>
    </source>
</evidence>
<dbReference type="InterPro" id="IPR028846">
    <property type="entry name" value="Recoverin"/>
</dbReference>
<evidence type="ECO:0000313" key="5">
    <source>
        <dbReference type="WBParaSite" id="SVE_1976900.1"/>
    </source>
</evidence>